<feature type="non-terminal residue" evidence="2">
    <location>
        <position position="1"/>
    </location>
</feature>
<feature type="region of interest" description="Disordered" evidence="1">
    <location>
        <begin position="1"/>
        <end position="20"/>
    </location>
</feature>
<dbReference type="Proteomes" id="UP000681720">
    <property type="component" value="Unassembled WGS sequence"/>
</dbReference>
<sequence length="48" mass="5348">MANKPNQNGDLLDGNNPRMNLGQAEKLGFTDIDEYFMGHKQRGTAIII</sequence>
<gene>
    <name evidence="2" type="ORF">BYL167_LOCUS23295</name>
    <name evidence="3" type="ORF">GIL414_LOCUS26490</name>
</gene>
<dbReference type="Proteomes" id="UP000681967">
    <property type="component" value="Unassembled WGS sequence"/>
</dbReference>
<dbReference type="EMBL" id="CAJOBJ010038953">
    <property type="protein sequence ID" value="CAF4315817.1"/>
    <property type="molecule type" value="Genomic_DNA"/>
</dbReference>
<evidence type="ECO:0000313" key="4">
    <source>
        <dbReference type="Proteomes" id="UP000681967"/>
    </source>
</evidence>
<feature type="non-terminal residue" evidence="2">
    <location>
        <position position="48"/>
    </location>
</feature>
<evidence type="ECO:0000256" key="1">
    <source>
        <dbReference type="SAM" id="MobiDB-lite"/>
    </source>
</evidence>
<reference evidence="2" key="1">
    <citation type="submission" date="2021-02" db="EMBL/GenBank/DDBJ databases">
        <authorList>
            <person name="Nowell W R."/>
        </authorList>
    </citation>
    <scope>NUCLEOTIDE SEQUENCE</scope>
</reference>
<evidence type="ECO:0000313" key="3">
    <source>
        <dbReference type="EMBL" id="CAF4315817.1"/>
    </source>
</evidence>
<accession>A0A8S2RXM0</accession>
<name>A0A8S2RXM0_9BILA</name>
<comment type="caution">
    <text evidence="2">The sequence shown here is derived from an EMBL/GenBank/DDBJ whole genome shotgun (WGS) entry which is preliminary data.</text>
</comment>
<proteinExistence type="predicted"/>
<dbReference type="AlphaFoldDB" id="A0A8S2RXM0"/>
<evidence type="ECO:0000313" key="2">
    <source>
        <dbReference type="EMBL" id="CAF4192340.1"/>
    </source>
</evidence>
<protein>
    <submittedName>
        <fullName evidence="2">Uncharacterized protein</fullName>
    </submittedName>
</protein>
<dbReference type="EMBL" id="CAJOBH010016241">
    <property type="protein sequence ID" value="CAF4192340.1"/>
    <property type="molecule type" value="Genomic_DNA"/>
</dbReference>
<organism evidence="2 4">
    <name type="scientific">Rotaria magnacalcarata</name>
    <dbReference type="NCBI Taxonomy" id="392030"/>
    <lineage>
        <taxon>Eukaryota</taxon>
        <taxon>Metazoa</taxon>
        <taxon>Spiralia</taxon>
        <taxon>Gnathifera</taxon>
        <taxon>Rotifera</taxon>
        <taxon>Eurotatoria</taxon>
        <taxon>Bdelloidea</taxon>
        <taxon>Philodinida</taxon>
        <taxon>Philodinidae</taxon>
        <taxon>Rotaria</taxon>
    </lineage>
</organism>